<dbReference type="RefSeq" id="WP_161827237.1">
    <property type="nucleotide sequence ID" value="NZ_WVIC01000077.1"/>
</dbReference>
<dbReference type="InterPro" id="IPR029063">
    <property type="entry name" value="SAM-dependent_MTases_sf"/>
</dbReference>
<dbReference type="SUPFAM" id="SSF53335">
    <property type="entry name" value="S-adenosyl-L-methionine-dependent methyltransferases"/>
    <property type="match status" value="1"/>
</dbReference>
<dbReference type="NCBIfam" id="TIGR01444">
    <property type="entry name" value="fkbM_fam"/>
    <property type="match status" value="1"/>
</dbReference>
<dbReference type="PANTHER" id="PTHR36973">
    <property type="entry name" value="SLL1456 PROTEIN-RELATED"/>
    <property type="match status" value="1"/>
</dbReference>
<gene>
    <name evidence="2" type="ORF">GS597_20095</name>
</gene>
<dbReference type="Pfam" id="PF05050">
    <property type="entry name" value="Methyltransf_21"/>
    <property type="match status" value="1"/>
</dbReference>
<dbReference type="Gene3D" id="3.40.50.150">
    <property type="entry name" value="Vaccinia Virus protein VP39"/>
    <property type="match status" value="1"/>
</dbReference>
<dbReference type="InterPro" id="IPR053188">
    <property type="entry name" value="FkbM_Methyltransferase"/>
</dbReference>
<dbReference type="GO" id="GO:0032259">
    <property type="term" value="P:methylation"/>
    <property type="evidence" value="ECO:0007669"/>
    <property type="project" value="UniProtKB-KW"/>
</dbReference>
<keyword evidence="2" id="KW-0489">Methyltransferase</keyword>
<comment type="caution">
    <text evidence="2">The sequence shown here is derived from an EMBL/GenBank/DDBJ whole genome shotgun (WGS) entry which is preliminary data.</text>
</comment>
<dbReference type="Proteomes" id="UP000607397">
    <property type="component" value="Unassembled WGS sequence"/>
</dbReference>
<evidence type="ECO:0000313" key="3">
    <source>
        <dbReference type="Proteomes" id="UP000607397"/>
    </source>
</evidence>
<feature type="domain" description="Methyltransferase FkbM" evidence="1">
    <location>
        <begin position="66"/>
        <end position="197"/>
    </location>
</feature>
<evidence type="ECO:0000259" key="1">
    <source>
        <dbReference type="Pfam" id="PF05050"/>
    </source>
</evidence>
<keyword evidence="2" id="KW-0808">Transferase</keyword>
<evidence type="ECO:0000313" key="2">
    <source>
        <dbReference type="EMBL" id="NCJ08767.1"/>
    </source>
</evidence>
<dbReference type="GO" id="GO:0008171">
    <property type="term" value="F:O-methyltransferase activity"/>
    <property type="evidence" value="ECO:0007669"/>
    <property type="project" value="TreeGrafter"/>
</dbReference>
<accession>A0A8K2A2Z7</accession>
<dbReference type="InterPro" id="IPR006342">
    <property type="entry name" value="FkbM_mtfrase"/>
</dbReference>
<protein>
    <submittedName>
        <fullName evidence="2">FkbM family methyltransferase</fullName>
    </submittedName>
</protein>
<dbReference type="AlphaFoldDB" id="A0A8K2A2Z7"/>
<keyword evidence="3" id="KW-1185">Reference proteome</keyword>
<proteinExistence type="predicted"/>
<name>A0A8K2A2Z7_9CYAN</name>
<organism evidence="2 3">
    <name type="scientific">Petrachloros mirabilis ULC683</name>
    <dbReference type="NCBI Taxonomy" id="2781853"/>
    <lineage>
        <taxon>Bacteria</taxon>
        <taxon>Bacillati</taxon>
        <taxon>Cyanobacteriota</taxon>
        <taxon>Cyanophyceae</taxon>
        <taxon>Synechococcales</taxon>
        <taxon>Petrachlorosaceae</taxon>
        <taxon>Petrachloros</taxon>
        <taxon>Petrachloros mirabilis</taxon>
    </lineage>
</organism>
<dbReference type="EMBL" id="WVIC01000077">
    <property type="protein sequence ID" value="NCJ08767.1"/>
    <property type="molecule type" value="Genomic_DNA"/>
</dbReference>
<dbReference type="PANTHER" id="PTHR36973:SF4">
    <property type="entry name" value="NODULATION PROTEIN"/>
    <property type="match status" value="1"/>
</dbReference>
<feature type="non-terminal residue" evidence="2">
    <location>
        <position position="1"/>
    </location>
</feature>
<sequence>ENLKKQGYLDDINIIICNVGSRKIGEQDDYASSSWGYFAPNLTIYGFDADADACDAANQDLAARNINWKEIHVPLALADKAGEMPLYVTKHPMCSSLYPPNEELLARFAGLPELVNLDFEVEIETTTLDDFCEEEKIERIDFLQVDVQGADLAVLKGGQKILNSVSLIQIEVEFSELYKGQPLFAQVDQYLRERGFILMDLQLARRSRALSPVVSNKHPGQPLWGEAFYIRDRVSDSGKACNLNELFKLACIADAGDFIDYALEILVILTIQSSKEGEYNFSDLILESLVKKANVKLSDLKKHRIYSEIVEFASDKCIELLDV</sequence>
<reference evidence="2" key="1">
    <citation type="submission" date="2019-12" db="EMBL/GenBank/DDBJ databases">
        <title>High-Quality draft genome sequences of three cyanobacteria isolated from the limestone walls of the Old Cathedral of Coimbra.</title>
        <authorList>
            <person name="Tiago I."/>
            <person name="Soares F."/>
            <person name="Portugal A."/>
        </authorList>
    </citation>
    <scope>NUCLEOTIDE SEQUENCE [LARGE SCALE GENOMIC DNA]</scope>
    <source>
        <strain evidence="2">C</strain>
    </source>
</reference>